<keyword evidence="2" id="KW-1185">Reference proteome</keyword>
<dbReference type="InterPro" id="IPR021323">
    <property type="entry name" value="DUF2927"/>
</dbReference>
<organism evidence="1 2">
    <name type="scientific">Donghicola tyrosinivorans</name>
    <dbReference type="NCBI Taxonomy" id="1652492"/>
    <lineage>
        <taxon>Bacteria</taxon>
        <taxon>Pseudomonadati</taxon>
        <taxon>Pseudomonadota</taxon>
        <taxon>Alphaproteobacteria</taxon>
        <taxon>Rhodobacterales</taxon>
        <taxon>Roseobacteraceae</taxon>
        <taxon>Donghicola</taxon>
    </lineage>
</organism>
<evidence type="ECO:0008006" key="3">
    <source>
        <dbReference type="Google" id="ProtNLM"/>
    </source>
</evidence>
<dbReference type="Proteomes" id="UP000238392">
    <property type="component" value="Unassembled WGS sequence"/>
</dbReference>
<evidence type="ECO:0000313" key="2">
    <source>
        <dbReference type="Proteomes" id="UP000238392"/>
    </source>
</evidence>
<evidence type="ECO:0000313" key="1">
    <source>
        <dbReference type="EMBL" id="PRY94255.1"/>
    </source>
</evidence>
<name>A0A2T0X5U3_9RHOB</name>
<sequence length="413" mass="45894">MRVFSHPQATPASRSNTEIARDFLDLTFRMESGRHLKAMTRFEGPISVTVKGDPSSTLVPDLERLLLRLRNEAHLNINRTYEPDASITVMAVRRSDIQKAIPSAACFVAPNVSSIAEYRLTRRTKITDWGSLDTRRKITIFVPNDTSPQETRDCLHEELAQALGPLNDLYRLPDSIFNDDNIHTVLTGFDMLVLRTTYAPELSSGMTRTQVASRLPGILARLNPAGEKAPGPNLPYTPDEWKREMIAALGVGTPMAQRLPAAERALHIAQLYGLNDVRMGFTWFSIGRLAQRTDLDMAMKAYMNADQYFAANAGTELHRAHVASQVAALALRQDNPMLALQYIEANLPTANRAENAALLSALMLLRSEALKQAGMATDARSARVDSLAWARYGFGSERETRQRLRAMTGFSPL</sequence>
<protein>
    <recommendedName>
        <fullName evidence="3">ATP-dependent transcriptional regulator</fullName>
    </recommendedName>
</protein>
<gene>
    <name evidence="1" type="ORF">CLV74_101391</name>
</gene>
<comment type="caution">
    <text evidence="1">The sequence shown here is derived from an EMBL/GenBank/DDBJ whole genome shotgun (WGS) entry which is preliminary data.</text>
</comment>
<accession>A0A2T0X5U3</accession>
<reference evidence="1 2" key="1">
    <citation type="submission" date="2018-03" db="EMBL/GenBank/DDBJ databases">
        <title>Genomic Encyclopedia of Archaeal and Bacterial Type Strains, Phase II (KMG-II): from individual species to whole genera.</title>
        <authorList>
            <person name="Goeker M."/>
        </authorList>
    </citation>
    <scope>NUCLEOTIDE SEQUENCE [LARGE SCALE GENOMIC DNA]</scope>
    <source>
        <strain evidence="1 2">DSM 100212</strain>
    </source>
</reference>
<dbReference type="AlphaFoldDB" id="A0A2T0X5U3"/>
<proteinExistence type="predicted"/>
<dbReference type="EMBL" id="PVTQ01000001">
    <property type="protein sequence ID" value="PRY94255.1"/>
    <property type="molecule type" value="Genomic_DNA"/>
</dbReference>
<dbReference type="Pfam" id="PF11150">
    <property type="entry name" value="DUF2927"/>
    <property type="match status" value="1"/>
</dbReference>